<dbReference type="PRINTS" id="PR00320">
    <property type="entry name" value="GPROTEINBRPT"/>
</dbReference>
<dbReference type="CDD" id="cd00200">
    <property type="entry name" value="WD40"/>
    <property type="match status" value="3"/>
</dbReference>
<dbReference type="Gene3D" id="2.130.10.10">
    <property type="entry name" value="YVTN repeat-like/Quinoprotein amine dehydrogenase"/>
    <property type="match status" value="6"/>
</dbReference>
<gene>
    <name evidence="2" type="ORF">MDUV_24520</name>
</gene>
<dbReference type="Pfam" id="PF20703">
    <property type="entry name" value="nSTAND1"/>
    <property type="match status" value="1"/>
</dbReference>
<dbReference type="SUPFAM" id="SSF50978">
    <property type="entry name" value="WD40 repeat-like"/>
    <property type="match status" value="1"/>
</dbReference>
<dbReference type="PROSITE" id="PS00678">
    <property type="entry name" value="WD_REPEATS_1"/>
    <property type="match status" value="9"/>
</dbReference>
<dbReference type="Proteomes" id="UP000467006">
    <property type="component" value="Chromosome"/>
</dbReference>
<dbReference type="SUPFAM" id="SSF50998">
    <property type="entry name" value="Quinoprotein alcohol dehydrogenase-like"/>
    <property type="match status" value="1"/>
</dbReference>
<sequence>MSRIFLSHSSRDARQAVALKQWLVEQTPPLANEIFLDVDPASGLRTGTRWKDALRQANARCEAVVCLLSTNWEASHECKVEYRTAENLNKQIFVARLQPSTGDDLTSEWQRCDLFGDGPVTAVDIGGGPPVEFSTAGLYRLRDGIRGAGIGAESFVWPPPDDPDRAPYRGWEPLEESDAAVFFGRDAQIVRALDTMRGMRVAAIDALLVILGPSGSGKSSFLRAGLLPRLRREDRRFVLMDIVRPERNALTGTSGFAAALAGTRRQFDLPAAALGDIKQRCAVGDVDAVAGWMSEIRQAAARRLLDRDTGEAAVSAPTLVLPLDQAEELFGADTGPSAEGFLRLLAGVAEIMNADDLGLVVTATIRTDRYEVMQTHPALAGLGTVLFDELKPMPPTQFKEVITGPAARATESGRPLQVAPDLVDRLLADSAEGADTLPILALTLSRLYVDYGGTGELTLRSYENLGGMRRVVQTEIDEVLSRDPQQRAAELSALRAAFIPWLATINADSDQPMRRVARWADLPAESRPLIDALVAKRLMVKDNRDGQVVVEVALESLLRQWDELAGWLRDERKDLKDADDLERAAAAWSGNDHNPSWLLEGSRLAEAIRLANEPGFRERLASTHPFLDASHQREQQRRAAEEQQRRAELTAAQERAQHAQERQATAEAHAATLRRRSTVLRAVLAGTAVVAVVAVVTSIVAVLARGQAQHRFQQATAVRLVSEADGILAGSRFGSDEQAFQQILAARVLDQQIGDDAVYRAVVSRDDTVRIMRTSTPMDAVAVSPDGRLIAAGGRDDGVRVWNLDSGELIAERLGQHRDDVLALAFSPDGATLASAGRDTVLLWAVDDLGATPREVKGRTGAVGAVAFSPDGRRIATGGWDGNLQMWDGRSGAAIGAPLPAHADGIYALAFSPDGRQLATGSGDESVRLWDVESSREIGAPLTGHFASVRSVAFSRDGKFLASGSLDGTVRIWDVAAGTLAALPLTDHRDGVFSVAFSPDGSVLASGGGDNAVRLWDTQSFTPLGEPLMGHQFEVFGVAFAPDGHRLVSSSYDQSVRLWDIQHLIPAQQRGVWSVAVSPDGSRIVSGGLDGTVRFWDAATGRGVGAPLTGHENSVGPVAFSPGGDRVVSGSDDRTLRIWDAESGRPIGGPLVGHTGALYSAAFSPDGTRIVSGADDRTVRLWDARTGEQIGAPLTGHTGAVLTTVFSPDGGRVASGSADQTIRLWDTTTGEQIGDTIGGAIDWVNSIVYTADGDRFVSGTGDGQLRVWDAGTGQQVGEPLRGHTDSVMSVAISGTSLASGSADRTVRQWDLASLRPVGEPLTGHSQAARSVAIDHERGLIVSGSADGTVRLWPTRGTAEELCAKLTSNMSRQQWDQWVSPEIDYVATCPGLPTL</sequence>
<dbReference type="Pfam" id="PF13676">
    <property type="entry name" value="TIR_2"/>
    <property type="match status" value="1"/>
</dbReference>
<dbReference type="InterPro" id="IPR001680">
    <property type="entry name" value="WD40_rpt"/>
</dbReference>
<name>A0A7I7K2J0_9MYCO</name>
<dbReference type="InterPro" id="IPR011047">
    <property type="entry name" value="Quinoprotein_ADH-like_sf"/>
</dbReference>
<organism evidence="2 3">
    <name type="scientific">Mycolicibacterium duvalii</name>
    <dbReference type="NCBI Taxonomy" id="39688"/>
    <lineage>
        <taxon>Bacteria</taxon>
        <taxon>Bacillati</taxon>
        <taxon>Actinomycetota</taxon>
        <taxon>Actinomycetes</taxon>
        <taxon>Mycobacteriales</taxon>
        <taxon>Mycobacteriaceae</taxon>
        <taxon>Mycolicibacterium</taxon>
    </lineage>
</organism>
<dbReference type="GO" id="GO:0007165">
    <property type="term" value="P:signal transduction"/>
    <property type="evidence" value="ECO:0007669"/>
    <property type="project" value="InterPro"/>
</dbReference>
<dbReference type="OrthoDB" id="134501at2"/>
<keyword evidence="3" id="KW-1185">Reference proteome</keyword>
<dbReference type="InterPro" id="IPR019775">
    <property type="entry name" value="WD40_repeat_CS"/>
</dbReference>
<dbReference type="InterPro" id="IPR049052">
    <property type="entry name" value="nSTAND1"/>
</dbReference>
<evidence type="ECO:0000313" key="2">
    <source>
        <dbReference type="EMBL" id="BBX17592.1"/>
    </source>
</evidence>
<dbReference type="InterPro" id="IPR000157">
    <property type="entry name" value="TIR_dom"/>
</dbReference>
<dbReference type="InterPro" id="IPR027417">
    <property type="entry name" value="P-loop_NTPase"/>
</dbReference>
<protein>
    <submittedName>
        <fullName evidence="2">Uncharacterized protein</fullName>
    </submittedName>
</protein>
<evidence type="ECO:0000313" key="3">
    <source>
        <dbReference type="Proteomes" id="UP000467006"/>
    </source>
</evidence>
<evidence type="ECO:0000256" key="1">
    <source>
        <dbReference type="SAM" id="MobiDB-lite"/>
    </source>
</evidence>
<dbReference type="PROSITE" id="PS50294">
    <property type="entry name" value="WD_REPEATS_REGION"/>
    <property type="match status" value="13"/>
</dbReference>
<dbReference type="SUPFAM" id="SSF63829">
    <property type="entry name" value="Calcium-dependent phosphotriesterase"/>
    <property type="match status" value="1"/>
</dbReference>
<reference evidence="2 3" key="1">
    <citation type="journal article" date="2019" name="Emerg. Microbes Infect.">
        <title>Comprehensive subspecies identification of 175 nontuberculous mycobacteria species based on 7547 genomic profiles.</title>
        <authorList>
            <person name="Matsumoto Y."/>
            <person name="Kinjo T."/>
            <person name="Motooka D."/>
            <person name="Nabeya D."/>
            <person name="Jung N."/>
            <person name="Uechi K."/>
            <person name="Horii T."/>
            <person name="Iida T."/>
            <person name="Fujita J."/>
            <person name="Nakamura S."/>
        </authorList>
    </citation>
    <scope>NUCLEOTIDE SEQUENCE [LARGE SCALE GENOMIC DNA]</scope>
    <source>
        <strain evidence="2 3">JCM 6396</strain>
    </source>
</reference>
<dbReference type="SUPFAM" id="SSF52540">
    <property type="entry name" value="P-loop containing nucleoside triphosphate hydrolases"/>
    <property type="match status" value="1"/>
</dbReference>
<dbReference type="PANTHER" id="PTHR22847:SF637">
    <property type="entry name" value="WD REPEAT DOMAIN 5B"/>
    <property type="match status" value="1"/>
</dbReference>
<dbReference type="EMBL" id="AP022563">
    <property type="protein sequence ID" value="BBX17592.1"/>
    <property type="molecule type" value="Genomic_DNA"/>
</dbReference>
<dbReference type="InterPro" id="IPR020472">
    <property type="entry name" value="WD40_PAC1"/>
</dbReference>
<proteinExistence type="predicted"/>
<dbReference type="SMART" id="SM00320">
    <property type="entry name" value="WD40"/>
    <property type="match status" value="14"/>
</dbReference>
<dbReference type="PANTHER" id="PTHR22847">
    <property type="entry name" value="WD40 REPEAT PROTEIN"/>
    <property type="match status" value="1"/>
</dbReference>
<dbReference type="Gene3D" id="3.40.50.10140">
    <property type="entry name" value="Toll/interleukin-1 receptor homology (TIR) domain"/>
    <property type="match status" value="1"/>
</dbReference>
<dbReference type="KEGG" id="mdu:MDUV_24520"/>
<feature type="compositionally biased region" description="Basic and acidic residues" evidence="1">
    <location>
        <begin position="630"/>
        <end position="648"/>
    </location>
</feature>
<dbReference type="PROSITE" id="PS50082">
    <property type="entry name" value="WD_REPEATS_2"/>
    <property type="match status" value="14"/>
</dbReference>
<dbReference type="SUPFAM" id="SSF52200">
    <property type="entry name" value="Toll/Interleukin receptor TIR domain"/>
    <property type="match status" value="1"/>
</dbReference>
<accession>A0A7I7K2J0</accession>
<dbReference type="InterPro" id="IPR015943">
    <property type="entry name" value="WD40/YVTN_repeat-like_dom_sf"/>
</dbReference>
<feature type="region of interest" description="Disordered" evidence="1">
    <location>
        <begin position="625"/>
        <end position="658"/>
    </location>
</feature>
<dbReference type="Pfam" id="PF00400">
    <property type="entry name" value="WD40"/>
    <property type="match status" value="14"/>
</dbReference>
<dbReference type="InterPro" id="IPR035897">
    <property type="entry name" value="Toll_tir_struct_dom_sf"/>
</dbReference>
<dbReference type="InterPro" id="IPR036322">
    <property type="entry name" value="WD40_repeat_dom_sf"/>
</dbReference>
<dbReference type="RefSeq" id="WP_098005928.1">
    <property type="nucleotide sequence ID" value="NZ_AP022563.1"/>
</dbReference>